<dbReference type="GO" id="GO:0005743">
    <property type="term" value="C:mitochondrial inner membrane"/>
    <property type="evidence" value="ECO:0007669"/>
    <property type="project" value="UniProtKB-SubCell"/>
</dbReference>
<dbReference type="UniPathway" id="UPA00251">
    <property type="reaction ID" value="UER00324"/>
</dbReference>
<reference evidence="13 14" key="1">
    <citation type="journal article" date="2019" name="Nat. Ecol. Evol.">
        <title>Megaphylogeny resolves global patterns of mushroom evolution.</title>
        <authorList>
            <person name="Varga T."/>
            <person name="Krizsan K."/>
            <person name="Foldi C."/>
            <person name="Dima B."/>
            <person name="Sanchez-Garcia M."/>
            <person name="Sanchez-Ramirez S."/>
            <person name="Szollosi G.J."/>
            <person name="Szarkandi J.G."/>
            <person name="Papp V."/>
            <person name="Albert L."/>
            <person name="Andreopoulos W."/>
            <person name="Angelini C."/>
            <person name="Antonin V."/>
            <person name="Barry K.W."/>
            <person name="Bougher N.L."/>
            <person name="Buchanan P."/>
            <person name="Buyck B."/>
            <person name="Bense V."/>
            <person name="Catcheside P."/>
            <person name="Chovatia M."/>
            <person name="Cooper J."/>
            <person name="Damon W."/>
            <person name="Desjardin D."/>
            <person name="Finy P."/>
            <person name="Geml J."/>
            <person name="Haridas S."/>
            <person name="Hughes K."/>
            <person name="Justo A."/>
            <person name="Karasinski D."/>
            <person name="Kautmanova I."/>
            <person name="Kiss B."/>
            <person name="Kocsube S."/>
            <person name="Kotiranta H."/>
            <person name="LaButti K.M."/>
            <person name="Lechner B.E."/>
            <person name="Liimatainen K."/>
            <person name="Lipzen A."/>
            <person name="Lukacs Z."/>
            <person name="Mihaltcheva S."/>
            <person name="Morgado L.N."/>
            <person name="Niskanen T."/>
            <person name="Noordeloos M.E."/>
            <person name="Ohm R.A."/>
            <person name="Ortiz-Santana B."/>
            <person name="Ovrebo C."/>
            <person name="Racz N."/>
            <person name="Riley R."/>
            <person name="Savchenko A."/>
            <person name="Shiryaev A."/>
            <person name="Soop K."/>
            <person name="Spirin V."/>
            <person name="Szebenyi C."/>
            <person name="Tomsovsky M."/>
            <person name="Tulloss R.E."/>
            <person name="Uehling J."/>
            <person name="Grigoriev I.V."/>
            <person name="Vagvolgyi C."/>
            <person name="Papp T."/>
            <person name="Martin F.M."/>
            <person name="Miettinen O."/>
            <person name="Hibbett D.S."/>
            <person name="Nagy L.G."/>
        </authorList>
    </citation>
    <scope>NUCLEOTIDE SEQUENCE [LARGE SCALE GENOMIC DNA]</scope>
    <source>
        <strain evidence="13 14">FP101781</strain>
    </source>
</reference>
<dbReference type="Proteomes" id="UP000298030">
    <property type="component" value="Unassembled WGS sequence"/>
</dbReference>
<evidence type="ECO:0000256" key="11">
    <source>
        <dbReference type="RuleBase" id="RU367069"/>
    </source>
</evidence>
<evidence type="ECO:0000259" key="12">
    <source>
        <dbReference type="Pfam" id="PF01593"/>
    </source>
</evidence>
<sequence length="513" mass="54853">MGRHIAVLGGGLTGLSAAFHLSRRLPASRVTLIERQKELGGWVRSTRVELPGKGTVLLEGGPRTLRPNAQSVLELIHLLGLESQVITVPKTSPAAKARFLYIPEAYGASIAGLQRIPSDVWGLLRSPLTRILVPAVLQEAVKFNNKPSALRDESVDSFLRRRLGGDFAQIFGSALIHGIYASDSRQIGIRSAFPTMWDAAERGWGSMIRGSFLPSKKGLQQDYDAGDVAQLMSQASVFSFQGGLQSLTDAMEHYLAKQSNVEILRNSAVSEVAPNGPGMEITLSSGSSIRTSSVVSALPTPHLHAVLPTSLRTTKPFSSLLANPTSSVHVVNIVFPGPPSTIHPAGFGYLIPRPPQGYPSSVNEEPGILGTVFDACSVPQQDTNATGKHDYDDAQFTKLTVMVGGPYPLPPLPPHLSSDGSAPLPKYMQNILSQLSKHLSRPLPTPLYWRIKPNHDCIPTVLPGHQERMAELRGALSKEFGDRLQVVGAGVGGVSVGDCVEAGRRAALGPGLD</sequence>
<evidence type="ECO:0000256" key="5">
    <source>
        <dbReference type="ARBA" id="ARBA00022630"/>
    </source>
</evidence>
<comment type="catalytic activity">
    <reaction evidence="10 11">
        <text>protoporphyrinogen IX + 3 O2 = protoporphyrin IX + 3 H2O2</text>
        <dbReference type="Rhea" id="RHEA:25576"/>
        <dbReference type="ChEBI" id="CHEBI:15379"/>
        <dbReference type="ChEBI" id="CHEBI:16240"/>
        <dbReference type="ChEBI" id="CHEBI:57306"/>
        <dbReference type="ChEBI" id="CHEBI:57307"/>
        <dbReference type="EC" id="1.3.3.4"/>
    </reaction>
</comment>
<protein>
    <recommendedName>
        <fullName evidence="4 11">Protoporphyrinogen oxidase</fullName>
        <ecNumber evidence="4 11">1.3.3.4</ecNumber>
    </recommendedName>
</protein>
<proteinExistence type="inferred from homology"/>
<evidence type="ECO:0000256" key="6">
    <source>
        <dbReference type="ARBA" id="ARBA00022827"/>
    </source>
</evidence>
<comment type="function">
    <text evidence="1 11">Catalyzes the 6-electron oxidation of protoporphyrinogen-IX to form protoporphyrin-IX.</text>
</comment>
<keyword evidence="5 11" id="KW-0285">Flavoprotein</keyword>
<dbReference type="SUPFAM" id="SSF51905">
    <property type="entry name" value="FAD/NAD(P)-binding domain"/>
    <property type="match status" value="1"/>
</dbReference>
<dbReference type="PANTHER" id="PTHR42923">
    <property type="entry name" value="PROTOPORPHYRINOGEN OXIDASE"/>
    <property type="match status" value="1"/>
</dbReference>
<evidence type="ECO:0000256" key="8">
    <source>
        <dbReference type="ARBA" id="ARBA00023133"/>
    </source>
</evidence>
<evidence type="ECO:0000256" key="1">
    <source>
        <dbReference type="ARBA" id="ARBA00002600"/>
    </source>
</evidence>
<keyword evidence="9 11" id="KW-0627">Porphyrin biosynthesis</keyword>
<organism evidence="13 14">
    <name type="scientific">Coprinellus micaceus</name>
    <name type="common">Glistening ink-cap mushroom</name>
    <name type="synonym">Coprinus micaceus</name>
    <dbReference type="NCBI Taxonomy" id="71717"/>
    <lineage>
        <taxon>Eukaryota</taxon>
        <taxon>Fungi</taxon>
        <taxon>Dikarya</taxon>
        <taxon>Basidiomycota</taxon>
        <taxon>Agaricomycotina</taxon>
        <taxon>Agaricomycetes</taxon>
        <taxon>Agaricomycetidae</taxon>
        <taxon>Agaricales</taxon>
        <taxon>Agaricineae</taxon>
        <taxon>Psathyrellaceae</taxon>
        <taxon>Coprinellus</taxon>
    </lineage>
</organism>
<dbReference type="InterPro" id="IPR050464">
    <property type="entry name" value="Zeta_carotene_desat/Oxidored"/>
</dbReference>
<name>A0A4Y7U1L3_COPMI</name>
<evidence type="ECO:0000313" key="14">
    <source>
        <dbReference type="Proteomes" id="UP000298030"/>
    </source>
</evidence>
<dbReference type="SUPFAM" id="SSF54373">
    <property type="entry name" value="FAD-linked reductases, C-terminal domain"/>
    <property type="match status" value="1"/>
</dbReference>
<keyword evidence="7 11" id="KW-0560">Oxidoreductase</keyword>
<feature type="domain" description="Amine oxidase" evidence="12">
    <location>
        <begin position="12"/>
        <end position="507"/>
    </location>
</feature>
<dbReference type="InterPro" id="IPR002937">
    <property type="entry name" value="Amino_oxidase"/>
</dbReference>
<dbReference type="STRING" id="71717.A0A4Y7U1L3"/>
<evidence type="ECO:0000256" key="3">
    <source>
        <dbReference type="ARBA" id="ARBA00010551"/>
    </source>
</evidence>
<dbReference type="InterPro" id="IPR036188">
    <property type="entry name" value="FAD/NAD-bd_sf"/>
</dbReference>
<dbReference type="OrthoDB" id="438553at2759"/>
<dbReference type="Gene3D" id="3.50.50.60">
    <property type="entry name" value="FAD/NAD(P)-binding domain"/>
    <property type="match status" value="1"/>
</dbReference>
<comment type="pathway">
    <text evidence="2 11">Porphyrin-containing compound metabolism; protoporphyrin-IX biosynthesis; protoporphyrin-IX from protoporphyrinogen-IX: step 1/1.</text>
</comment>
<dbReference type="EC" id="1.3.3.4" evidence="4 11"/>
<comment type="subcellular location">
    <subcellularLocation>
        <location evidence="11">Mitochondrion inner membrane</location>
    </subcellularLocation>
</comment>
<evidence type="ECO:0000256" key="2">
    <source>
        <dbReference type="ARBA" id="ARBA00005073"/>
    </source>
</evidence>
<evidence type="ECO:0000256" key="7">
    <source>
        <dbReference type="ARBA" id="ARBA00023002"/>
    </source>
</evidence>
<keyword evidence="14" id="KW-1185">Reference proteome</keyword>
<dbReference type="EMBL" id="QPFP01000001">
    <property type="protein sequence ID" value="TEB40164.1"/>
    <property type="molecule type" value="Genomic_DNA"/>
</dbReference>
<accession>A0A4Y7U1L3</accession>
<dbReference type="InterPro" id="IPR004572">
    <property type="entry name" value="Protoporphyrinogen_oxidase"/>
</dbReference>
<keyword evidence="6 11" id="KW-0274">FAD</keyword>
<evidence type="ECO:0000256" key="9">
    <source>
        <dbReference type="ARBA" id="ARBA00023244"/>
    </source>
</evidence>
<dbReference type="Pfam" id="PF01593">
    <property type="entry name" value="Amino_oxidase"/>
    <property type="match status" value="1"/>
</dbReference>
<dbReference type="NCBIfam" id="TIGR00562">
    <property type="entry name" value="proto_IX_ox"/>
    <property type="match status" value="1"/>
</dbReference>
<evidence type="ECO:0000256" key="10">
    <source>
        <dbReference type="ARBA" id="ARBA00047554"/>
    </source>
</evidence>
<dbReference type="GO" id="GO:0004729">
    <property type="term" value="F:oxygen-dependent protoporphyrinogen oxidase activity"/>
    <property type="evidence" value="ECO:0007669"/>
    <property type="project" value="UniProtKB-UniRule"/>
</dbReference>
<evidence type="ECO:0000313" key="13">
    <source>
        <dbReference type="EMBL" id="TEB40164.1"/>
    </source>
</evidence>
<keyword evidence="8 11" id="KW-0350">Heme biosynthesis</keyword>
<comment type="cofactor">
    <cofactor evidence="11">
        <name>FAD</name>
        <dbReference type="ChEBI" id="CHEBI:57692"/>
    </cofactor>
    <text evidence="11">Binds 1 FAD per subunit.</text>
</comment>
<comment type="caution">
    <text evidence="13">The sequence shown here is derived from an EMBL/GenBank/DDBJ whole genome shotgun (WGS) entry which is preliminary data.</text>
</comment>
<dbReference type="GO" id="GO:0006782">
    <property type="term" value="P:protoporphyrinogen IX biosynthetic process"/>
    <property type="evidence" value="ECO:0007669"/>
    <property type="project" value="UniProtKB-UniRule"/>
</dbReference>
<evidence type="ECO:0000256" key="4">
    <source>
        <dbReference type="ARBA" id="ARBA00012867"/>
    </source>
</evidence>
<comment type="similarity">
    <text evidence="3 11">Belongs to the protoporphyrinogen/coproporphyrinogen oxidase family. Protoporphyrinogen oxidase subfamily.</text>
</comment>
<dbReference type="PANTHER" id="PTHR42923:SF3">
    <property type="entry name" value="PROTOPORPHYRINOGEN OXIDASE"/>
    <property type="match status" value="1"/>
</dbReference>
<dbReference type="AlphaFoldDB" id="A0A4Y7U1L3"/>
<gene>
    <name evidence="13" type="ORF">FA13DRAFT_1724392</name>
</gene>